<name>A0A235FEY6_9BACL</name>
<feature type="transmembrane region" description="Helical" evidence="6">
    <location>
        <begin position="154"/>
        <end position="172"/>
    </location>
</feature>
<evidence type="ECO:0000256" key="3">
    <source>
        <dbReference type="ARBA" id="ARBA00022729"/>
    </source>
</evidence>
<dbReference type="RefSeq" id="WP_094251296.1">
    <property type="nucleotide sequence ID" value="NZ_JBHLXL010000001.1"/>
</dbReference>
<evidence type="ECO:0000256" key="7">
    <source>
        <dbReference type="SAM" id="SignalP"/>
    </source>
</evidence>
<dbReference type="GO" id="GO:0030313">
    <property type="term" value="C:cell envelope"/>
    <property type="evidence" value="ECO:0007669"/>
    <property type="project" value="UniProtKB-SubCell"/>
</dbReference>
<evidence type="ECO:0000256" key="6">
    <source>
        <dbReference type="SAM" id="Phobius"/>
    </source>
</evidence>
<feature type="region of interest" description="Disordered" evidence="5">
    <location>
        <begin position="110"/>
        <end position="151"/>
    </location>
</feature>
<dbReference type="GO" id="GO:0005886">
    <property type="term" value="C:plasma membrane"/>
    <property type="evidence" value="ECO:0007669"/>
    <property type="project" value="TreeGrafter"/>
</dbReference>
<dbReference type="GO" id="GO:0046688">
    <property type="term" value="P:response to copper ion"/>
    <property type="evidence" value="ECO:0007669"/>
    <property type="project" value="InterPro"/>
</dbReference>
<evidence type="ECO:0000256" key="5">
    <source>
        <dbReference type="SAM" id="MobiDB-lite"/>
    </source>
</evidence>
<sequence length="177" mass="19129">MKKIILLCVMALLMNVQSVSAHSKLESSAPTEGETITGDVPEITLTFNTSIEELSSFTVVKDDGSDVPVENAAVSGSTLTGTVPKDLENGSYKINFKIVGEDSHVVEGTTSFTVKREEPVQEEQPAPEVKKEEKKKNETAEAKSTETEKENKSYVVPALIAAAAAVIAYSIIRRKNK</sequence>
<dbReference type="InterPro" id="IPR014756">
    <property type="entry name" value="Ig_E-set"/>
</dbReference>
<dbReference type="OrthoDB" id="2353937at2"/>
<evidence type="ECO:0000313" key="10">
    <source>
        <dbReference type="Proteomes" id="UP000215059"/>
    </source>
</evidence>
<dbReference type="Gene3D" id="2.60.40.1220">
    <property type="match status" value="1"/>
</dbReference>
<feature type="domain" description="CopC" evidence="8">
    <location>
        <begin position="22"/>
        <end position="114"/>
    </location>
</feature>
<dbReference type="GO" id="GO:0006825">
    <property type="term" value="P:copper ion transport"/>
    <property type="evidence" value="ECO:0007669"/>
    <property type="project" value="InterPro"/>
</dbReference>
<dbReference type="InterPro" id="IPR007348">
    <property type="entry name" value="CopC_dom"/>
</dbReference>
<evidence type="ECO:0000256" key="2">
    <source>
        <dbReference type="ARBA" id="ARBA00022723"/>
    </source>
</evidence>
<proteinExistence type="predicted"/>
<dbReference type="Pfam" id="PF04234">
    <property type="entry name" value="CopC"/>
    <property type="match status" value="1"/>
</dbReference>
<gene>
    <name evidence="9" type="ORF">CGZ90_05445</name>
</gene>
<dbReference type="EMBL" id="NOII01000001">
    <property type="protein sequence ID" value="OYD59335.1"/>
    <property type="molecule type" value="Genomic_DNA"/>
</dbReference>
<dbReference type="InterPro" id="IPR014755">
    <property type="entry name" value="Cu-Rt/internalin_Ig-like"/>
</dbReference>
<keyword evidence="10" id="KW-1185">Reference proteome</keyword>
<keyword evidence="3 7" id="KW-0732">Signal</keyword>
<feature type="compositionally biased region" description="Basic and acidic residues" evidence="5">
    <location>
        <begin position="128"/>
        <end position="151"/>
    </location>
</feature>
<dbReference type="InterPro" id="IPR032694">
    <property type="entry name" value="CopC/D"/>
</dbReference>
<dbReference type="SUPFAM" id="SSF81296">
    <property type="entry name" value="E set domains"/>
    <property type="match status" value="1"/>
</dbReference>
<dbReference type="Proteomes" id="UP000215059">
    <property type="component" value="Unassembled WGS sequence"/>
</dbReference>
<keyword evidence="6" id="KW-0472">Membrane</keyword>
<protein>
    <recommendedName>
        <fullName evidence="8">CopC domain-containing protein</fullName>
    </recommendedName>
</protein>
<reference evidence="9 10" key="1">
    <citation type="submission" date="2017-07" db="EMBL/GenBank/DDBJ databases">
        <title>Fictibacillus sp. nov. GDSW-R2A3 Genome sequencing and assembly.</title>
        <authorList>
            <person name="Mayilraj S."/>
        </authorList>
    </citation>
    <scope>NUCLEOTIDE SEQUENCE [LARGE SCALE GENOMIC DNA]</scope>
    <source>
        <strain evidence="9 10">GDSW-R2A3</strain>
    </source>
</reference>
<evidence type="ECO:0000256" key="4">
    <source>
        <dbReference type="ARBA" id="ARBA00023008"/>
    </source>
</evidence>
<keyword evidence="6" id="KW-0812">Transmembrane</keyword>
<feature type="signal peptide" evidence="7">
    <location>
        <begin position="1"/>
        <end position="21"/>
    </location>
</feature>
<evidence type="ECO:0000256" key="1">
    <source>
        <dbReference type="ARBA" id="ARBA00004196"/>
    </source>
</evidence>
<evidence type="ECO:0000259" key="8">
    <source>
        <dbReference type="Pfam" id="PF04234"/>
    </source>
</evidence>
<feature type="chain" id="PRO_5012986093" description="CopC domain-containing protein" evidence="7">
    <location>
        <begin position="22"/>
        <end position="177"/>
    </location>
</feature>
<organism evidence="9 10">
    <name type="scientific">Fictibacillus aquaticus</name>
    <dbReference type="NCBI Taxonomy" id="2021314"/>
    <lineage>
        <taxon>Bacteria</taxon>
        <taxon>Bacillati</taxon>
        <taxon>Bacillota</taxon>
        <taxon>Bacilli</taxon>
        <taxon>Bacillales</taxon>
        <taxon>Fictibacillaceae</taxon>
        <taxon>Fictibacillus</taxon>
    </lineage>
</organism>
<dbReference type="GO" id="GO:0042597">
    <property type="term" value="C:periplasmic space"/>
    <property type="evidence" value="ECO:0007669"/>
    <property type="project" value="InterPro"/>
</dbReference>
<comment type="caution">
    <text evidence="9">The sequence shown here is derived from an EMBL/GenBank/DDBJ whole genome shotgun (WGS) entry which is preliminary data.</text>
</comment>
<dbReference type="PANTHER" id="PTHR34820:SF4">
    <property type="entry name" value="INNER MEMBRANE PROTEIN YEBZ"/>
    <property type="match status" value="1"/>
</dbReference>
<dbReference type="PANTHER" id="PTHR34820">
    <property type="entry name" value="INNER MEMBRANE PROTEIN YEBZ"/>
    <property type="match status" value="1"/>
</dbReference>
<keyword evidence="2" id="KW-0479">Metal-binding</keyword>
<dbReference type="GO" id="GO:0005507">
    <property type="term" value="F:copper ion binding"/>
    <property type="evidence" value="ECO:0007669"/>
    <property type="project" value="InterPro"/>
</dbReference>
<dbReference type="AlphaFoldDB" id="A0A235FEY6"/>
<keyword evidence="4" id="KW-0186">Copper</keyword>
<comment type="subcellular location">
    <subcellularLocation>
        <location evidence="1">Cell envelope</location>
    </subcellularLocation>
</comment>
<evidence type="ECO:0000313" key="9">
    <source>
        <dbReference type="EMBL" id="OYD59335.1"/>
    </source>
</evidence>
<keyword evidence="6" id="KW-1133">Transmembrane helix</keyword>
<accession>A0A235FEY6</accession>